<dbReference type="Proteomes" id="UP000250321">
    <property type="component" value="Unassembled WGS sequence"/>
</dbReference>
<reference evidence="2 3" key="1">
    <citation type="submission" date="2018-02" db="EMBL/GenBank/DDBJ databases">
        <title>Draft genome of wild Prunus yedoensis var. nudiflora.</title>
        <authorList>
            <person name="Baek S."/>
            <person name="Kim J.-H."/>
            <person name="Choi K."/>
            <person name="Kim G.-B."/>
            <person name="Cho A."/>
            <person name="Jang H."/>
            <person name="Shin C.-H."/>
            <person name="Yu H.-J."/>
            <person name="Mun J.-H."/>
        </authorList>
    </citation>
    <scope>NUCLEOTIDE SEQUENCE [LARGE SCALE GENOMIC DNA]</scope>
    <source>
        <strain evidence="3">cv. Jeju island</strain>
        <tissue evidence="2">Leaf</tissue>
    </source>
</reference>
<feature type="region of interest" description="Disordered" evidence="1">
    <location>
        <begin position="1"/>
        <end position="41"/>
    </location>
</feature>
<gene>
    <name evidence="2" type="ORF">Pyn_37975</name>
</gene>
<name>A0A314XYB8_PRUYE</name>
<organism evidence="2 3">
    <name type="scientific">Prunus yedoensis var. nudiflora</name>
    <dbReference type="NCBI Taxonomy" id="2094558"/>
    <lineage>
        <taxon>Eukaryota</taxon>
        <taxon>Viridiplantae</taxon>
        <taxon>Streptophyta</taxon>
        <taxon>Embryophyta</taxon>
        <taxon>Tracheophyta</taxon>
        <taxon>Spermatophyta</taxon>
        <taxon>Magnoliopsida</taxon>
        <taxon>eudicotyledons</taxon>
        <taxon>Gunneridae</taxon>
        <taxon>Pentapetalae</taxon>
        <taxon>rosids</taxon>
        <taxon>fabids</taxon>
        <taxon>Rosales</taxon>
        <taxon>Rosaceae</taxon>
        <taxon>Amygdaloideae</taxon>
        <taxon>Amygdaleae</taxon>
        <taxon>Prunus</taxon>
    </lineage>
</organism>
<evidence type="ECO:0000313" key="2">
    <source>
        <dbReference type="EMBL" id="PQP97866.1"/>
    </source>
</evidence>
<dbReference type="EMBL" id="PJQY01001958">
    <property type="protein sequence ID" value="PQP97866.1"/>
    <property type="molecule type" value="Genomic_DNA"/>
</dbReference>
<protein>
    <submittedName>
        <fullName evidence="2">Uncharacterized protein</fullName>
    </submittedName>
</protein>
<sequence length="104" mass="10823">MDGAPRSGDEINGGEVRGAGAEGAVEEACEEEGGGDQEEGSDLVRAGAKRLLVVVVPAERSGFVVNTTHFRTLGMSFRLSVAGVVLLLLGKKALDENDVGWHCV</sequence>
<keyword evidence="3" id="KW-1185">Reference proteome</keyword>
<proteinExistence type="predicted"/>
<evidence type="ECO:0000256" key="1">
    <source>
        <dbReference type="SAM" id="MobiDB-lite"/>
    </source>
</evidence>
<accession>A0A314XYB8</accession>
<evidence type="ECO:0000313" key="3">
    <source>
        <dbReference type="Proteomes" id="UP000250321"/>
    </source>
</evidence>
<dbReference type="AlphaFoldDB" id="A0A314XYB8"/>
<feature type="compositionally biased region" description="Acidic residues" evidence="1">
    <location>
        <begin position="24"/>
        <end position="41"/>
    </location>
</feature>
<comment type="caution">
    <text evidence="2">The sequence shown here is derived from an EMBL/GenBank/DDBJ whole genome shotgun (WGS) entry which is preliminary data.</text>
</comment>